<organism evidence="1 2">
    <name type="scientific">Aeromonas veronii</name>
    <dbReference type="NCBI Taxonomy" id="654"/>
    <lineage>
        <taxon>Bacteria</taxon>
        <taxon>Pseudomonadati</taxon>
        <taxon>Pseudomonadota</taxon>
        <taxon>Gammaproteobacteria</taxon>
        <taxon>Aeromonadales</taxon>
        <taxon>Aeromonadaceae</taxon>
        <taxon>Aeromonas</taxon>
    </lineage>
</organism>
<accession>A0A4S5CJI2</accession>
<evidence type="ECO:0000313" key="2">
    <source>
        <dbReference type="Proteomes" id="UP000309618"/>
    </source>
</evidence>
<gene>
    <name evidence="1" type="ORF">E8Q35_07340</name>
</gene>
<dbReference type="Proteomes" id="UP000309618">
    <property type="component" value="Unassembled WGS sequence"/>
</dbReference>
<sequence>MTESLLQQAIDLFDKEGPFTLADVHQLEQLEAKANGEELSLIGEMWEAAMANADEEALHYMTTIEDDA</sequence>
<name>A0A4S5CJI2_AERVE</name>
<evidence type="ECO:0000313" key="1">
    <source>
        <dbReference type="EMBL" id="THJ46097.1"/>
    </source>
</evidence>
<reference evidence="1 2" key="1">
    <citation type="submission" date="2019-04" db="EMBL/GenBank/DDBJ databases">
        <title>Comparative genomics of Aeromonas veronii strains pathogenic to fish.</title>
        <authorList>
            <person name="Cascarano M.C."/>
            <person name="Smyrli M."/>
            <person name="Katharios P."/>
        </authorList>
    </citation>
    <scope>NUCLEOTIDE SEQUENCE [LARGE SCALE GENOMIC DNA]</scope>
    <source>
        <strain evidence="1 2">XU1</strain>
    </source>
</reference>
<dbReference type="AlphaFoldDB" id="A0A4S5CJI2"/>
<dbReference type="RefSeq" id="WP_136501544.1">
    <property type="nucleotide sequence ID" value="NZ_CP121817.1"/>
</dbReference>
<proteinExistence type="predicted"/>
<dbReference type="EMBL" id="SSUX01000004">
    <property type="protein sequence ID" value="THJ46097.1"/>
    <property type="molecule type" value="Genomic_DNA"/>
</dbReference>
<comment type="caution">
    <text evidence="1">The sequence shown here is derived from an EMBL/GenBank/DDBJ whole genome shotgun (WGS) entry which is preliminary data.</text>
</comment>
<protein>
    <submittedName>
        <fullName evidence="1">Uncharacterized protein</fullName>
    </submittedName>
</protein>